<accession>A0A396AJF0</accession>
<dbReference type="Proteomes" id="UP000266391">
    <property type="component" value="Unassembled WGS sequence"/>
</dbReference>
<feature type="transmembrane region" description="Helical" evidence="1">
    <location>
        <begin position="16"/>
        <end position="39"/>
    </location>
</feature>
<feature type="transmembrane region" description="Helical" evidence="1">
    <location>
        <begin position="78"/>
        <end position="99"/>
    </location>
</feature>
<keyword evidence="1" id="KW-1133">Transmembrane helix</keyword>
<dbReference type="EMBL" id="QSIQ01000001">
    <property type="protein sequence ID" value="RHD06461.1"/>
    <property type="molecule type" value="Genomic_DNA"/>
</dbReference>
<evidence type="ECO:0000256" key="1">
    <source>
        <dbReference type="SAM" id="Phobius"/>
    </source>
</evidence>
<dbReference type="AlphaFoldDB" id="A0A396AJF0"/>
<protein>
    <recommendedName>
        <fullName evidence="4">Holin</fullName>
    </recommendedName>
</protein>
<organism evidence="2 3">
    <name type="scientific">Roseburia inulinivorans</name>
    <dbReference type="NCBI Taxonomy" id="360807"/>
    <lineage>
        <taxon>Bacteria</taxon>
        <taxon>Bacillati</taxon>
        <taxon>Bacillota</taxon>
        <taxon>Clostridia</taxon>
        <taxon>Lachnospirales</taxon>
        <taxon>Lachnospiraceae</taxon>
        <taxon>Roseburia</taxon>
    </lineage>
</organism>
<keyword evidence="1" id="KW-0472">Membrane</keyword>
<name>A0A396AJF0_9FIRM</name>
<evidence type="ECO:0000313" key="3">
    <source>
        <dbReference type="Proteomes" id="UP000266391"/>
    </source>
</evidence>
<keyword evidence="1" id="KW-0812">Transmembrane</keyword>
<feature type="transmembrane region" description="Helical" evidence="1">
    <location>
        <begin position="51"/>
        <end position="72"/>
    </location>
</feature>
<evidence type="ECO:0008006" key="4">
    <source>
        <dbReference type="Google" id="ProtNLM"/>
    </source>
</evidence>
<evidence type="ECO:0000313" key="2">
    <source>
        <dbReference type="EMBL" id="RHD06461.1"/>
    </source>
</evidence>
<sequence>MTEILTMIGIENATKVIAWVLAFISVSAITVSLVTEGLKSIKWINRFPTKLVCYVVAITLTTPMMLALMAYMKVPVEWYMVFASFLASFVVAKVSMSGWDDVNELCKRLFRTK</sequence>
<comment type="caution">
    <text evidence="2">The sequence shown here is derived from an EMBL/GenBank/DDBJ whole genome shotgun (WGS) entry which is preliminary data.</text>
</comment>
<gene>
    <name evidence="2" type="ORF">DW813_00920</name>
</gene>
<reference evidence="2 3" key="1">
    <citation type="submission" date="2018-08" db="EMBL/GenBank/DDBJ databases">
        <title>A genome reference for cultivated species of the human gut microbiota.</title>
        <authorList>
            <person name="Zou Y."/>
            <person name="Xue W."/>
            <person name="Luo G."/>
        </authorList>
    </citation>
    <scope>NUCLEOTIDE SEQUENCE [LARGE SCALE GENOMIC DNA]</scope>
    <source>
        <strain evidence="2 3">AM32-8LB</strain>
    </source>
</reference>
<dbReference type="RefSeq" id="WP_118091785.1">
    <property type="nucleotide sequence ID" value="NZ_QSIQ01000001.1"/>
</dbReference>
<proteinExistence type="predicted"/>